<dbReference type="EMBL" id="CDRZ01000259">
    <property type="protein sequence ID" value="CEO89824.1"/>
    <property type="molecule type" value="Genomic_DNA"/>
</dbReference>
<dbReference type="Pfam" id="PF02645">
    <property type="entry name" value="DegV"/>
    <property type="match status" value="1"/>
</dbReference>
<gene>
    <name evidence="2" type="ORF">SSCH_600045</name>
</gene>
<proteinExistence type="predicted"/>
<dbReference type="InterPro" id="IPR050270">
    <property type="entry name" value="DegV_domain_contain"/>
</dbReference>
<dbReference type="AlphaFoldDB" id="A0A0B7MGS5"/>
<dbReference type="Proteomes" id="UP000046155">
    <property type="component" value="Unassembled WGS sequence"/>
</dbReference>
<sequence>MLPHLDITVIDSNGTAVSEYLILDAAVRAVAKGLTRDEVLKVIQHIADHNTLLYLPDTLEYLRRGGRIGGAAALVGTLLQIKPILYFNRKKNCIIDVYEKVRTREKGLQKIISEMGKAYAKSPYFRVAVVEVGARKAGQDLADRVHELYPEFELEICPVGPVIGAHIGPGTVGLCYYPMSPQIKELY</sequence>
<dbReference type="PANTHER" id="PTHR33434:SF2">
    <property type="entry name" value="FATTY ACID-BINDING PROTEIN TM_1468"/>
    <property type="match status" value="1"/>
</dbReference>
<evidence type="ECO:0000313" key="2">
    <source>
        <dbReference type="EMBL" id="CEO89824.1"/>
    </source>
</evidence>
<evidence type="ECO:0000313" key="3">
    <source>
        <dbReference type="Proteomes" id="UP000046155"/>
    </source>
</evidence>
<keyword evidence="3" id="KW-1185">Reference proteome</keyword>
<keyword evidence="1" id="KW-0446">Lipid-binding</keyword>
<dbReference type="InterPro" id="IPR043168">
    <property type="entry name" value="DegV_C"/>
</dbReference>
<organism evidence="2 3">
    <name type="scientific">Syntrophaceticus schinkii</name>
    <dbReference type="NCBI Taxonomy" id="499207"/>
    <lineage>
        <taxon>Bacteria</taxon>
        <taxon>Bacillati</taxon>
        <taxon>Bacillota</taxon>
        <taxon>Clostridia</taxon>
        <taxon>Thermoanaerobacterales</taxon>
        <taxon>Thermoanaerobacterales Family III. Incertae Sedis</taxon>
        <taxon>Syntrophaceticus</taxon>
    </lineage>
</organism>
<dbReference type="GO" id="GO:0008289">
    <property type="term" value="F:lipid binding"/>
    <property type="evidence" value="ECO:0007669"/>
    <property type="project" value="UniProtKB-KW"/>
</dbReference>
<dbReference type="InterPro" id="IPR003797">
    <property type="entry name" value="DegV"/>
</dbReference>
<dbReference type="PROSITE" id="PS51482">
    <property type="entry name" value="DEGV"/>
    <property type="match status" value="1"/>
</dbReference>
<dbReference type="Gene3D" id="3.30.1180.10">
    <property type="match status" value="1"/>
</dbReference>
<protein>
    <submittedName>
        <fullName evidence="2">DegV family protein</fullName>
    </submittedName>
</protein>
<evidence type="ECO:0000256" key="1">
    <source>
        <dbReference type="ARBA" id="ARBA00023121"/>
    </source>
</evidence>
<dbReference type="SUPFAM" id="SSF82549">
    <property type="entry name" value="DAK1/DegV-like"/>
    <property type="match status" value="1"/>
</dbReference>
<reference evidence="3" key="1">
    <citation type="submission" date="2015-01" db="EMBL/GenBank/DDBJ databases">
        <authorList>
            <person name="Manzoor Shahid"/>
            <person name="Zubair Saima"/>
        </authorList>
    </citation>
    <scope>NUCLEOTIDE SEQUENCE [LARGE SCALE GENOMIC DNA]</scope>
    <source>
        <strain evidence="3">Sp3</strain>
    </source>
</reference>
<accession>A0A0B7MGS5</accession>
<dbReference type="PANTHER" id="PTHR33434">
    <property type="entry name" value="DEGV DOMAIN-CONTAINING PROTEIN DR_1986-RELATED"/>
    <property type="match status" value="1"/>
</dbReference>
<dbReference type="NCBIfam" id="TIGR00762">
    <property type="entry name" value="DegV"/>
    <property type="match status" value="1"/>
</dbReference>
<name>A0A0B7MGS5_9FIRM</name>